<dbReference type="PROSITE" id="PS00678">
    <property type="entry name" value="WD_REPEATS_1"/>
    <property type="match status" value="1"/>
</dbReference>
<name>A0A6G4TT07_9ACTN</name>
<feature type="domain" description="Protein kinase" evidence="4">
    <location>
        <begin position="23"/>
        <end position="291"/>
    </location>
</feature>
<dbReference type="SUPFAM" id="SSF50978">
    <property type="entry name" value="WD40 repeat-like"/>
    <property type="match status" value="1"/>
</dbReference>
<dbReference type="PROSITE" id="PS50011">
    <property type="entry name" value="PROTEIN_KINASE_DOM"/>
    <property type="match status" value="1"/>
</dbReference>
<dbReference type="InterPro" id="IPR011047">
    <property type="entry name" value="Quinoprotein_ADH-like_sf"/>
</dbReference>
<dbReference type="PANTHER" id="PTHR19848">
    <property type="entry name" value="WD40 REPEAT PROTEIN"/>
    <property type="match status" value="1"/>
</dbReference>
<dbReference type="InterPro" id="IPR019775">
    <property type="entry name" value="WD40_repeat_CS"/>
</dbReference>
<dbReference type="InterPro" id="IPR015943">
    <property type="entry name" value="WD40/YVTN_repeat-like_dom_sf"/>
</dbReference>
<dbReference type="RefSeq" id="WP_165230447.1">
    <property type="nucleotide sequence ID" value="NZ_JAAKZV010000003.1"/>
</dbReference>
<dbReference type="SUPFAM" id="SSF63829">
    <property type="entry name" value="Calcium-dependent phosphotriesterase"/>
    <property type="match status" value="1"/>
</dbReference>
<evidence type="ECO:0000256" key="1">
    <source>
        <dbReference type="ARBA" id="ARBA00022574"/>
    </source>
</evidence>
<keyword evidence="6" id="KW-1185">Reference proteome</keyword>
<dbReference type="Gene3D" id="1.10.510.10">
    <property type="entry name" value="Transferase(Phosphotransferase) domain 1"/>
    <property type="match status" value="1"/>
</dbReference>
<dbReference type="Pfam" id="PF00400">
    <property type="entry name" value="WD40"/>
    <property type="match status" value="3"/>
</dbReference>
<dbReference type="InterPro" id="IPR036322">
    <property type="entry name" value="WD40_repeat_dom_sf"/>
</dbReference>
<dbReference type="SUPFAM" id="SSF50998">
    <property type="entry name" value="Quinoprotein alcohol dehydrogenase-like"/>
    <property type="match status" value="1"/>
</dbReference>
<dbReference type="InterPro" id="IPR000719">
    <property type="entry name" value="Prot_kinase_dom"/>
</dbReference>
<organism evidence="5 6">
    <name type="scientific">Streptomyces coryli</name>
    <dbReference type="NCBI Taxonomy" id="1128680"/>
    <lineage>
        <taxon>Bacteria</taxon>
        <taxon>Bacillati</taxon>
        <taxon>Actinomycetota</taxon>
        <taxon>Actinomycetes</taxon>
        <taxon>Kitasatosporales</taxon>
        <taxon>Streptomycetaceae</taxon>
        <taxon>Streptomyces</taxon>
    </lineage>
</organism>
<protein>
    <submittedName>
        <fullName evidence="5">Protein kinase</fullName>
    </submittedName>
</protein>
<evidence type="ECO:0000313" key="5">
    <source>
        <dbReference type="EMBL" id="NGN62670.1"/>
    </source>
</evidence>
<proteinExistence type="predicted"/>
<dbReference type="SMART" id="SM00320">
    <property type="entry name" value="WD40"/>
    <property type="match status" value="10"/>
</dbReference>
<dbReference type="SMART" id="SM00028">
    <property type="entry name" value="TPR"/>
    <property type="match status" value="1"/>
</dbReference>
<dbReference type="Gene3D" id="3.30.200.20">
    <property type="entry name" value="Phosphorylase Kinase, domain 1"/>
    <property type="match status" value="1"/>
</dbReference>
<dbReference type="PROSITE" id="PS50294">
    <property type="entry name" value="WD_REPEATS_REGION"/>
    <property type="match status" value="1"/>
</dbReference>
<comment type="caution">
    <text evidence="5">The sequence shown here is derived from an EMBL/GenBank/DDBJ whole genome shotgun (WGS) entry which is preliminary data.</text>
</comment>
<accession>A0A6G4TT07</accession>
<dbReference type="SUPFAM" id="SSF48452">
    <property type="entry name" value="TPR-like"/>
    <property type="match status" value="1"/>
</dbReference>
<dbReference type="SUPFAM" id="SSF56112">
    <property type="entry name" value="Protein kinase-like (PK-like)"/>
    <property type="match status" value="1"/>
</dbReference>
<dbReference type="GO" id="GO:0004672">
    <property type="term" value="F:protein kinase activity"/>
    <property type="evidence" value="ECO:0007669"/>
    <property type="project" value="InterPro"/>
</dbReference>
<feature type="repeat" description="WD" evidence="3">
    <location>
        <begin position="490"/>
        <end position="531"/>
    </location>
</feature>
<dbReference type="CDD" id="cd14014">
    <property type="entry name" value="STKc_PknB_like"/>
    <property type="match status" value="1"/>
</dbReference>
<keyword evidence="1 3" id="KW-0853">WD repeat</keyword>
<keyword evidence="5" id="KW-0418">Kinase</keyword>
<dbReference type="PANTHER" id="PTHR19848:SF8">
    <property type="entry name" value="F-BOX AND WD REPEAT DOMAIN CONTAINING 7"/>
    <property type="match status" value="1"/>
</dbReference>
<dbReference type="InterPro" id="IPR019734">
    <property type="entry name" value="TPR_rpt"/>
</dbReference>
<dbReference type="AlphaFoldDB" id="A0A6G4TT07"/>
<dbReference type="GO" id="GO:0005524">
    <property type="term" value="F:ATP binding"/>
    <property type="evidence" value="ECO:0007669"/>
    <property type="project" value="InterPro"/>
</dbReference>
<dbReference type="InterPro" id="IPR011990">
    <property type="entry name" value="TPR-like_helical_dom_sf"/>
</dbReference>
<evidence type="ECO:0000259" key="4">
    <source>
        <dbReference type="PROSITE" id="PS50011"/>
    </source>
</evidence>
<dbReference type="Gene3D" id="2.130.10.10">
    <property type="entry name" value="YVTN repeat-like/Quinoprotein amine dehydrogenase"/>
    <property type="match status" value="5"/>
</dbReference>
<dbReference type="InterPro" id="IPR001680">
    <property type="entry name" value="WD40_rpt"/>
</dbReference>
<gene>
    <name evidence="5" type="ORF">G5C51_01965</name>
</gene>
<keyword evidence="5" id="KW-0808">Transferase</keyword>
<reference evidence="5 6" key="1">
    <citation type="submission" date="2020-02" db="EMBL/GenBank/DDBJ databases">
        <title>Whole-genome analyses of novel actinobacteria.</title>
        <authorList>
            <person name="Sahin N."/>
        </authorList>
    </citation>
    <scope>NUCLEOTIDE SEQUENCE [LARGE SCALE GENOMIC DNA]</scope>
    <source>
        <strain evidence="5 6">A7024</strain>
    </source>
</reference>
<dbReference type="PROSITE" id="PS50082">
    <property type="entry name" value="WD_REPEATS_2"/>
    <property type="match status" value="2"/>
</dbReference>
<dbReference type="InterPro" id="IPR001245">
    <property type="entry name" value="Ser-Thr/Tyr_kinase_cat_dom"/>
</dbReference>
<dbReference type="EMBL" id="JAAKZV010000003">
    <property type="protein sequence ID" value="NGN62670.1"/>
    <property type="molecule type" value="Genomic_DNA"/>
</dbReference>
<feature type="repeat" description="WD" evidence="3">
    <location>
        <begin position="1112"/>
        <end position="1146"/>
    </location>
</feature>
<dbReference type="Gene3D" id="1.25.40.10">
    <property type="entry name" value="Tetratricopeptide repeat domain"/>
    <property type="match status" value="1"/>
</dbReference>
<dbReference type="SMART" id="SM00220">
    <property type="entry name" value="S_TKc"/>
    <property type="match status" value="1"/>
</dbReference>
<dbReference type="Pfam" id="PF07714">
    <property type="entry name" value="PK_Tyr_Ser-Thr"/>
    <property type="match status" value="1"/>
</dbReference>
<sequence>MREAYGHQAGGSWQVGDVVAGRYEVLHRHEQGGMGVVHRVRHREWGIDLAVKAPRPELLSAPGFLESFVAEAENWVALGLHPHVCGCHYVRLLDGVPRVFAEYVGGGSLAEWIADGRLYADGEAATPRILDIAIQLAWGLDHAHSRGLVHQDVKPANALLEADGTVKVTDFGLARGAAGLGAPPESAPDPLVTRAGMTLPYASPEQLAGDRLGRRTDVYSYAVSVLEMFTGGVTWMAGPVAGAALDAYREEGPADGRPGMPDELAGLLARCLAQEPEQRPASLAECARELTGIYARSTGTPYGRPAPTAADLRADELGNRALSLLDLGRTAEAEEAFAAALAADPRHLAATYNQALHRWRSGTITDAEAIAAVTSLQADADVGTGTGAGDWEIRNLLAQLHLERGDRLNARRLLQDMERERPAADAAGPVRDALESGWGGEVRGLERRPLPWGERDDFRTSADGALALSSGGEGPLLLWDLDSGACRDTFDRHRKKVVAFDVSADGRFGVSVDQDGVLCSWDLAAGRSLGAALPQGSPSLARWKSLRLSGDGGMAATLFNGRLAAWEFPFGRRQTFRNEVQEAQSRVEISADGRRAVTLAGKLNESVRVWDLETGKAIWKVPDVHYVSGVCLSSDGRSLAVATTDKLRYAIQLWDVDTGRLIRTLLGPQGMMHYISALALGRDGRFLLAASDDHPAIWLWDTATGRCLRTFHGHEEGVDRVQMAPDGRSAVSFGGGEVRRWEWHLPAEFTAAPLLSRPRAPRELGDHGRRARELVAAAEQAMSEGRKATALDVLRQARGVPGHERSPQVLAAWRKLGTRTRRVGLRAVSAARSWPGAFQGSSLAISGDGRIVACAGDRGQGPIRLYNTADGTLLREQKISSVSSLWLSADGEQLAAGSGHLMGVWRTSGGPWLYRLDTRKTGGRVPDLRAGYGTALRRSVGFAYDGRVALGICGDDALRLWDLGTGTCLRTLANGGSKLVEHLWVSADMRQAVSFGMDKTVRIWNVVSGACVTIEHPDSWVGSACLSPDGSTVLLTGDHLGHTTWLADARTGTFIRGFDDVIDPDELDDPDDRSGEVGVGRLTSDGRFAVTGDEYGTVRIWETATGRCVHTLEEHDDELYDLALSADDRYLLTGSHDGLLRLWELDWELAADDES</sequence>
<evidence type="ECO:0000313" key="6">
    <source>
        <dbReference type="Proteomes" id="UP000481583"/>
    </source>
</evidence>
<evidence type="ECO:0000256" key="2">
    <source>
        <dbReference type="ARBA" id="ARBA00022737"/>
    </source>
</evidence>
<dbReference type="InterPro" id="IPR011009">
    <property type="entry name" value="Kinase-like_dom_sf"/>
</dbReference>
<dbReference type="Proteomes" id="UP000481583">
    <property type="component" value="Unassembled WGS sequence"/>
</dbReference>
<evidence type="ECO:0000256" key="3">
    <source>
        <dbReference type="PROSITE-ProRule" id="PRU00221"/>
    </source>
</evidence>
<keyword evidence="2" id="KW-0677">Repeat</keyword>